<dbReference type="AlphaFoldDB" id="A0A3P8ID74"/>
<dbReference type="Proteomes" id="UP000277204">
    <property type="component" value="Unassembled WGS sequence"/>
</dbReference>
<gene>
    <name evidence="1" type="ORF">SMRZ_LOCUS25560</name>
</gene>
<keyword evidence="2" id="KW-1185">Reference proteome</keyword>
<reference evidence="1 2" key="1">
    <citation type="submission" date="2018-11" db="EMBL/GenBank/DDBJ databases">
        <authorList>
            <consortium name="Pathogen Informatics"/>
        </authorList>
    </citation>
    <scope>NUCLEOTIDE SEQUENCE [LARGE SCALE GENOMIC DNA]</scope>
    <source>
        <strain evidence="1 2">Zambia</strain>
    </source>
</reference>
<name>A0A3P8ID74_9TREM</name>
<sequence>MMSNKRIGSVKYHNDRQLQENCIDKEKKCNNRLDRSKKMILNVSNNVNNVSLLPIRCENDTDNNNNNGELLLSTSTPSNELQNLLNSEIISSNELSHSNSQDLKKLSRKQVNKIKGNINQIVLHYLKNNPNLYMNILTYTCITFTLRNRMKNHNKYNSSISKK</sequence>
<evidence type="ECO:0000313" key="2">
    <source>
        <dbReference type="Proteomes" id="UP000277204"/>
    </source>
</evidence>
<evidence type="ECO:0000313" key="1">
    <source>
        <dbReference type="EMBL" id="VDP55599.1"/>
    </source>
</evidence>
<dbReference type="EMBL" id="UZAI01021474">
    <property type="protein sequence ID" value="VDP55599.1"/>
    <property type="molecule type" value="Genomic_DNA"/>
</dbReference>
<organism evidence="1 2">
    <name type="scientific">Schistosoma margrebowiei</name>
    <dbReference type="NCBI Taxonomy" id="48269"/>
    <lineage>
        <taxon>Eukaryota</taxon>
        <taxon>Metazoa</taxon>
        <taxon>Spiralia</taxon>
        <taxon>Lophotrochozoa</taxon>
        <taxon>Platyhelminthes</taxon>
        <taxon>Trematoda</taxon>
        <taxon>Digenea</taxon>
        <taxon>Strigeidida</taxon>
        <taxon>Schistosomatoidea</taxon>
        <taxon>Schistosomatidae</taxon>
        <taxon>Schistosoma</taxon>
    </lineage>
</organism>
<accession>A0A3P8ID74</accession>
<proteinExistence type="predicted"/>
<protein>
    <submittedName>
        <fullName evidence="1">Uncharacterized protein</fullName>
    </submittedName>
</protein>